<dbReference type="Proteomes" id="UP000030669">
    <property type="component" value="Unassembled WGS sequence"/>
</dbReference>
<dbReference type="eggNOG" id="ENOG502SSMX">
    <property type="taxonomic scope" value="Eukaryota"/>
</dbReference>
<dbReference type="GeneID" id="19302470"/>
<dbReference type="OrthoDB" id="3261081at2759"/>
<sequence length="172" mass="18147">MTSPDSPLASPPASPTTATSNTKRLSVGDVAHLFLKLRPQAHGPSITSSSGPEPHTDAALRDDAGVRAKRLPLAHAETFVCAGAVDVPKLLRASRAALLERVGSLGANCLVDERWTCTIHPTSKSGSHGTYKVHITYEACAARTSRRDPGKPPALDKAKGVPGLMTILERQQ</sequence>
<evidence type="ECO:0000313" key="2">
    <source>
        <dbReference type="EMBL" id="EPQ52209.1"/>
    </source>
</evidence>
<reference evidence="2 3" key="1">
    <citation type="journal article" date="2012" name="Science">
        <title>The Paleozoic origin of enzymatic lignin decomposition reconstructed from 31 fungal genomes.</title>
        <authorList>
            <person name="Floudas D."/>
            <person name="Binder M."/>
            <person name="Riley R."/>
            <person name="Barry K."/>
            <person name="Blanchette R.A."/>
            <person name="Henrissat B."/>
            <person name="Martinez A.T."/>
            <person name="Otillar R."/>
            <person name="Spatafora J.W."/>
            <person name="Yadav J.S."/>
            <person name="Aerts A."/>
            <person name="Benoit I."/>
            <person name="Boyd A."/>
            <person name="Carlson A."/>
            <person name="Copeland A."/>
            <person name="Coutinho P.M."/>
            <person name="de Vries R.P."/>
            <person name="Ferreira P."/>
            <person name="Findley K."/>
            <person name="Foster B."/>
            <person name="Gaskell J."/>
            <person name="Glotzer D."/>
            <person name="Gorecki P."/>
            <person name="Heitman J."/>
            <person name="Hesse C."/>
            <person name="Hori C."/>
            <person name="Igarashi K."/>
            <person name="Jurgens J.A."/>
            <person name="Kallen N."/>
            <person name="Kersten P."/>
            <person name="Kohler A."/>
            <person name="Kuees U."/>
            <person name="Kumar T.K.A."/>
            <person name="Kuo A."/>
            <person name="LaButti K."/>
            <person name="Larrondo L.F."/>
            <person name="Lindquist E."/>
            <person name="Ling A."/>
            <person name="Lombard V."/>
            <person name="Lucas S."/>
            <person name="Lundell T."/>
            <person name="Martin R."/>
            <person name="McLaughlin D.J."/>
            <person name="Morgenstern I."/>
            <person name="Morin E."/>
            <person name="Murat C."/>
            <person name="Nagy L.G."/>
            <person name="Nolan M."/>
            <person name="Ohm R.A."/>
            <person name="Patyshakuliyeva A."/>
            <person name="Rokas A."/>
            <person name="Ruiz-Duenas F.J."/>
            <person name="Sabat G."/>
            <person name="Salamov A."/>
            <person name="Samejima M."/>
            <person name="Schmutz J."/>
            <person name="Slot J.C."/>
            <person name="St John F."/>
            <person name="Stenlid J."/>
            <person name="Sun H."/>
            <person name="Sun S."/>
            <person name="Syed K."/>
            <person name="Tsang A."/>
            <person name="Wiebenga A."/>
            <person name="Young D."/>
            <person name="Pisabarro A."/>
            <person name="Eastwood D.C."/>
            <person name="Martin F."/>
            <person name="Cullen D."/>
            <person name="Grigoriev I.V."/>
            <person name="Hibbett D.S."/>
        </authorList>
    </citation>
    <scope>NUCLEOTIDE SEQUENCE [LARGE SCALE GENOMIC DNA]</scope>
    <source>
        <strain evidence="2 3">ATCC 11539</strain>
    </source>
</reference>
<name>S7RHY2_GLOTA</name>
<dbReference type="HOGENOM" id="CLU_119113_0_0_1"/>
<gene>
    <name evidence="2" type="ORF">GLOTRDRAFT_132327</name>
</gene>
<feature type="region of interest" description="Disordered" evidence="1">
    <location>
        <begin position="1"/>
        <end position="25"/>
    </location>
</feature>
<dbReference type="OMA" id="PVEREYT"/>
<organism evidence="2 3">
    <name type="scientific">Gloeophyllum trabeum (strain ATCC 11539 / FP-39264 / Madison 617)</name>
    <name type="common">Brown rot fungus</name>
    <dbReference type="NCBI Taxonomy" id="670483"/>
    <lineage>
        <taxon>Eukaryota</taxon>
        <taxon>Fungi</taxon>
        <taxon>Dikarya</taxon>
        <taxon>Basidiomycota</taxon>
        <taxon>Agaricomycotina</taxon>
        <taxon>Agaricomycetes</taxon>
        <taxon>Gloeophyllales</taxon>
        <taxon>Gloeophyllaceae</taxon>
        <taxon>Gloeophyllum</taxon>
    </lineage>
</organism>
<keyword evidence="3" id="KW-1185">Reference proteome</keyword>
<protein>
    <submittedName>
        <fullName evidence="2">Uncharacterized protein</fullName>
    </submittedName>
</protein>
<evidence type="ECO:0000313" key="3">
    <source>
        <dbReference type="Proteomes" id="UP000030669"/>
    </source>
</evidence>
<accession>S7RHY2</accession>
<dbReference type="EMBL" id="KB469308">
    <property type="protein sequence ID" value="EPQ52209.1"/>
    <property type="molecule type" value="Genomic_DNA"/>
</dbReference>
<dbReference type="AlphaFoldDB" id="S7RHY2"/>
<dbReference type="RefSeq" id="XP_007869388.1">
    <property type="nucleotide sequence ID" value="XM_007871197.1"/>
</dbReference>
<evidence type="ECO:0000256" key="1">
    <source>
        <dbReference type="SAM" id="MobiDB-lite"/>
    </source>
</evidence>
<proteinExistence type="predicted"/>
<dbReference type="KEGG" id="gtr:GLOTRDRAFT_132327"/>